<dbReference type="Pfam" id="PF12680">
    <property type="entry name" value="SnoaL_2"/>
    <property type="match status" value="1"/>
</dbReference>
<evidence type="ECO:0000313" key="3">
    <source>
        <dbReference type="Proteomes" id="UP001550348"/>
    </source>
</evidence>
<comment type="caution">
    <text evidence="2">The sequence shown here is derived from an EMBL/GenBank/DDBJ whole genome shotgun (WGS) entry which is preliminary data.</text>
</comment>
<organism evidence="2 3">
    <name type="scientific">Micromonospora fulviviridis</name>
    <dbReference type="NCBI Taxonomy" id="47860"/>
    <lineage>
        <taxon>Bacteria</taxon>
        <taxon>Bacillati</taxon>
        <taxon>Actinomycetota</taxon>
        <taxon>Actinomycetes</taxon>
        <taxon>Micromonosporales</taxon>
        <taxon>Micromonosporaceae</taxon>
        <taxon>Micromonospora</taxon>
    </lineage>
</organism>
<dbReference type="RefSeq" id="WP_355667641.1">
    <property type="nucleotide sequence ID" value="NZ_JBEXRX010000151.1"/>
</dbReference>
<dbReference type="Proteomes" id="UP001550348">
    <property type="component" value="Unassembled WGS sequence"/>
</dbReference>
<evidence type="ECO:0000259" key="1">
    <source>
        <dbReference type="Pfam" id="PF12680"/>
    </source>
</evidence>
<gene>
    <name evidence="2" type="ORF">ABZ071_30275</name>
</gene>
<sequence>MWHSDPAAAAAAAAVVGRDDDLKSLVVAYYRMVDTDDIDGFVALFEPDLRYDRPGAGQIVGRAALERFYRAQEPVASRVHVLSACLREGRHLAAHGVAERVSLDGQQTTIGFADFFTVSDAGLFAYRRTFFHVPFAASS</sequence>
<feature type="domain" description="SnoaL-like" evidence="1">
    <location>
        <begin position="26"/>
        <end position="123"/>
    </location>
</feature>
<protein>
    <submittedName>
        <fullName evidence="2">Nuclear transport factor 2 family protein</fullName>
    </submittedName>
</protein>
<dbReference type="InterPro" id="IPR032710">
    <property type="entry name" value="NTF2-like_dom_sf"/>
</dbReference>
<dbReference type="Gene3D" id="3.10.450.50">
    <property type="match status" value="1"/>
</dbReference>
<accession>A0ABV2VTJ2</accession>
<evidence type="ECO:0000313" key="2">
    <source>
        <dbReference type="EMBL" id="MEU0156106.1"/>
    </source>
</evidence>
<keyword evidence="3" id="KW-1185">Reference proteome</keyword>
<dbReference type="EMBL" id="JBEXRX010000151">
    <property type="protein sequence ID" value="MEU0156106.1"/>
    <property type="molecule type" value="Genomic_DNA"/>
</dbReference>
<name>A0ABV2VTJ2_9ACTN</name>
<proteinExistence type="predicted"/>
<dbReference type="InterPro" id="IPR037401">
    <property type="entry name" value="SnoaL-like"/>
</dbReference>
<reference evidence="2 3" key="1">
    <citation type="submission" date="2024-06" db="EMBL/GenBank/DDBJ databases">
        <title>The Natural Products Discovery Center: Release of the First 8490 Sequenced Strains for Exploring Actinobacteria Biosynthetic Diversity.</title>
        <authorList>
            <person name="Kalkreuter E."/>
            <person name="Kautsar S.A."/>
            <person name="Yang D."/>
            <person name="Bader C.D."/>
            <person name="Teijaro C.N."/>
            <person name="Fluegel L."/>
            <person name="Davis C.M."/>
            <person name="Simpson J.R."/>
            <person name="Lauterbach L."/>
            <person name="Steele A.D."/>
            <person name="Gui C."/>
            <person name="Meng S."/>
            <person name="Li G."/>
            <person name="Viehrig K."/>
            <person name="Ye F."/>
            <person name="Su P."/>
            <person name="Kiefer A.F."/>
            <person name="Nichols A."/>
            <person name="Cepeda A.J."/>
            <person name="Yan W."/>
            <person name="Fan B."/>
            <person name="Jiang Y."/>
            <person name="Adhikari A."/>
            <person name="Zheng C.-J."/>
            <person name="Schuster L."/>
            <person name="Cowan T.M."/>
            <person name="Smanski M.J."/>
            <person name="Chevrette M.G."/>
            <person name="De Carvalho L.P.S."/>
            <person name="Shen B."/>
        </authorList>
    </citation>
    <scope>NUCLEOTIDE SEQUENCE [LARGE SCALE GENOMIC DNA]</scope>
    <source>
        <strain evidence="2 3">NPDC006286</strain>
    </source>
</reference>
<dbReference type="SUPFAM" id="SSF54427">
    <property type="entry name" value="NTF2-like"/>
    <property type="match status" value="1"/>
</dbReference>